<evidence type="ECO:0000256" key="2">
    <source>
        <dbReference type="SAM" id="Phobius"/>
    </source>
</evidence>
<feature type="transmembrane region" description="Helical" evidence="2">
    <location>
        <begin position="131"/>
        <end position="149"/>
    </location>
</feature>
<accession>A0ABT9D6C3</accession>
<dbReference type="InterPro" id="IPR005325">
    <property type="entry name" value="DUF308_memb"/>
</dbReference>
<name>A0ABT9D6C3_9CELL</name>
<evidence type="ECO:0000313" key="3">
    <source>
        <dbReference type="EMBL" id="MDO8106384.1"/>
    </source>
</evidence>
<comment type="caution">
    <text evidence="3">The sequence shown here is derived from an EMBL/GenBank/DDBJ whole genome shotgun (WGS) entry which is preliminary data.</text>
</comment>
<feature type="region of interest" description="Disordered" evidence="1">
    <location>
        <begin position="194"/>
        <end position="213"/>
    </location>
</feature>
<evidence type="ECO:0000256" key="1">
    <source>
        <dbReference type="SAM" id="MobiDB-lite"/>
    </source>
</evidence>
<keyword evidence="2" id="KW-0472">Membrane</keyword>
<reference evidence="3 4" key="1">
    <citation type="submission" date="2023-07" db="EMBL/GenBank/DDBJ databases">
        <title>Description of novel actinomycetes strains, isolated from tidal flat sediment.</title>
        <authorList>
            <person name="Lu C."/>
        </authorList>
    </citation>
    <scope>NUCLEOTIDE SEQUENCE [LARGE SCALE GENOMIC DNA]</scope>
    <source>
        <strain evidence="3 4">SYSU T00b441</strain>
    </source>
</reference>
<feature type="transmembrane region" description="Helical" evidence="2">
    <location>
        <begin position="74"/>
        <end position="95"/>
    </location>
</feature>
<gene>
    <name evidence="3" type="ORF">Q6348_04140</name>
</gene>
<dbReference type="RefSeq" id="WP_304600056.1">
    <property type="nucleotide sequence ID" value="NZ_JAUQYP010000001.1"/>
</dbReference>
<dbReference type="EMBL" id="JAUQYP010000001">
    <property type="protein sequence ID" value="MDO8106384.1"/>
    <property type="molecule type" value="Genomic_DNA"/>
</dbReference>
<feature type="transmembrane region" description="Helical" evidence="2">
    <location>
        <begin position="155"/>
        <end position="180"/>
    </location>
</feature>
<dbReference type="Pfam" id="PF03729">
    <property type="entry name" value="DUF308"/>
    <property type="match status" value="2"/>
</dbReference>
<organism evidence="3 4">
    <name type="scientific">Actinotalea lenta</name>
    <dbReference type="NCBI Taxonomy" id="3064654"/>
    <lineage>
        <taxon>Bacteria</taxon>
        <taxon>Bacillati</taxon>
        <taxon>Actinomycetota</taxon>
        <taxon>Actinomycetes</taxon>
        <taxon>Micrococcales</taxon>
        <taxon>Cellulomonadaceae</taxon>
        <taxon>Actinotalea</taxon>
    </lineage>
</organism>
<feature type="transmembrane region" description="Helical" evidence="2">
    <location>
        <begin position="12"/>
        <end position="35"/>
    </location>
</feature>
<keyword evidence="4" id="KW-1185">Reference proteome</keyword>
<keyword evidence="2" id="KW-1133">Transmembrane helix</keyword>
<evidence type="ECO:0000313" key="4">
    <source>
        <dbReference type="Proteomes" id="UP001232536"/>
    </source>
</evidence>
<dbReference type="Proteomes" id="UP001232536">
    <property type="component" value="Unassembled WGS sequence"/>
</dbReference>
<feature type="transmembrane region" description="Helical" evidence="2">
    <location>
        <begin position="101"/>
        <end position="124"/>
    </location>
</feature>
<proteinExistence type="predicted"/>
<feature type="transmembrane region" description="Helical" evidence="2">
    <location>
        <begin position="41"/>
        <end position="62"/>
    </location>
</feature>
<protein>
    <submittedName>
        <fullName evidence="3">DUF308 domain-containing protein</fullName>
    </submittedName>
</protein>
<keyword evidence="2" id="KW-0812">Transmembrane</keyword>
<sequence length="213" mass="21026">MTSDAAALRSVAAITWVPLVAVGVLVAAAGGLLLAAPEATVTLLTVAVALWLLITGLGRIALGMAVASWSGPRRGVTVLTGVVLAVAGVAALLNISGSTDVLGWAIGIGLLLGAAGDVAVLVSGRARRSRTTLVVLAVAQLALGVVFLLEPGVGLVGIAVALGGTLVAVGVVGVVAGVVVRRRVNRFVDRWAAGSAGPDQDQQGPEVIEGTVL</sequence>